<dbReference type="AlphaFoldDB" id="X0XBT9"/>
<comment type="caution">
    <text evidence="2">The sequence shown here is derived from an EMBL/GenBank/DDBJ whole genome shotgun (WGS) entry which is preliminary data.</text>
</comment>
<gene>
    <name evidence="2" type="ORF">S01H1_65941</name>
</gene>
<sequence>WRASIAVLWPVVALLGLYVLGSIVLVLNAAPVR</sequence>
<protein>
    <submittedName>
        <fullName evidence="2">Uncharacterized protein</fullName>
    </submittedName>
</protein>
<evidence type="ECO:0000256" key="1">
    <source>
        <dbReference type="SAM" id="Phobius"/>
    </source>
</evidence>
<name>X0XBT9_9ZZZZ</name>
<keyword evidence="1" id="KW-1133">Transmembrane helix</keyword>
<keyword evidence="1" id="KW-0472">Membrane</keyword>
<accession>X0XBT9</accession>
<feature type="non-terminal residue" evidence="2">
    <location>
        <position position="1"/>
    </location>
</feature>
<dbReference type="EMBL" id="BARS01043569">
    <property type="protein sequence ID" value="GAG40649.1"/>
    <property type="molecule type" value="Genomic_DNA"/>
</dbReference>
<organism evidence="2">
    <name type="scientific">marine sediment metagenome</name>
    <dbReference type="NCBI Taxonomy" id="412755"/>
    <lineage>
        <taxon>unclassified sequences</taxon>
        <taxon>metagenomes</taxon>
        <taxon>ecological metagenomes</taxon>
    </lineage>
</organism>
<reference evidence="2" key="1">
    <citation type="journal article" date="2014" name="Front. Microbiol.">
        <title>High frequency of phylogenetically diverse reductive dehalogenase-homologous genes in deep subseafloor sedimentary metagenomes.</title>
        <authorList>
            <person name="Kawai M."/>
            <person name="Futagami T."/>
            <person name="Toyoda A."/>
            <person name="Takaki Y."/>
            <person name="Nishi S."/>
            <person name="Hori S."/>
            <person name="Arai W."/>
            <person name="Tsubouchi T."/>
            <person name="Morono Y."/>
            <person name="Uchiyama I."/>
            <person name="Ito T."/>
            <person name="Fujiyama A."/>
            <person name="Inagaki F."/>
            <person name="Takami H."/>
        </authorList>
    </citation>
    <scope>NUCLEOTIDE SEQUENCE</scope>
    <source>
        <strain evidence="2">Expedition CK06-06</strain>
    </source>
</reference>
<keyword evidence="1" id="KW-0812">Transmembrane</keyword>
<evidence type="ECO:0000313" key="2">
    <source>
        <dbReference type="EMBL" id="GAG40649.1"/>
    </source>
</evidence>
<proteinExistence type="predicted"/>
<feature type="transmembrane region" description="Helical" evidence="1">
    <location>
        <begin position="6"/>
        <end position="30"/>
    </location>
</feature>